<protein>
    <submittedName>
        <fullName evidence="2">Uncharacterized protein</fullName>
    </submittedName>
</protein>
<keyword evidence="1" id="KW-1133">Transmembrane helix</keyword>
<proteinExistence type="predicted"/>
<comment type="caution">
    <text evidence="2">The sequence shown here is derived from an EMBL/GenBank/DDBJ whole genome shotgun (WGS) entry which is preliminary data.</text>
</comment>
<name>A0A444IRT4_9BACT</name>
<dbReference type="Proteomes" id="UP000288086">
    <property type="component" value="Unassembled WGS sequence"/>
</dbReference>
<sequence>MATGIEALKDQWKLALLPVFLTAVAYRHRSLYLYAFLGGMTLAMGITFLARFGLVHYADVSPTHLTPKTFHVIYNPLLAFASTWPCMSQSGAKLAKSLLFDVSCF</sequence>
<feature type="non-terminal residue" evidence="2">
    <location>
        <position position="105"/>
    </location>
</feature>
<evidence type="ECO:0000256" key="1">
    <source>
        <dbReference type="SAM" id="Phobius"/>
    </source>
</evidence>
<dbReference type="AlphaFoldDB" id="A0A444IRT4"/>
<dbReference type="EMBL" id="MTKP01000433">
    <property type="protein sequence ID" value="RWX43540.1"/>
    <property type="molecule type" value="Genomic_DNA"/>
</dbReference>
<accession>A0A444IRT4</accession>
<keyword evidence="3" id="KW-1185">Reference proteome</keyword>
<organism evidence="2 3">
    <name type="scientific">Candidatus Electrothrix communis</name>
    <dbReference type="NCBI Taxonomy" id="1859133"/>
    <lineage>
        <taxon>Bacteria</taxon>
        <taxon>Pseudomonadati</taxon>
        <taxon>Thermodesulfobacteriota</taxon>
        <taxon>Desulfobulbia</taxon>
        <taxon>Desulfobulbales</taxon>
        <taxon>Desulfobulbaceae</taxon>
        <taxon>Candidatus Electrothrix</taxon>
    </lineage>
</organism>
<keyword evidence="1" id="KW-0812">Transmembrane</keyword>
<feature type="transmembrane region" description="Helical" evidence="1">
    <location>
        <begin position="31"/>
        <end position="50"/>
    </location>
</feature>
<evidence type="ECO:0000313" key="3">
    <source>
        <dbReference type="Proteomes" id="UP000288086"/>
    </source>
</evidence>
<keyword evidence="1" id="KW-0472">Membrane</keyword>
<reference evidence="2 3" key="1">
    <citation type="submission" date="2017-01" db="EMBL/GenBank/DDBJ databases">
        <title>The cable genome- insights into the physiology and evolution of filamentous bacteria capable of sulfide oxidation via long distance electron transfer.</title>
        <authorList>
            <person name="Schreiber L."/>
            <person name="Bjerg J.T."/>
            <person name="Boggild A."/>
            <person name="Van De Vossenberg J."/>
            <person name="Meysman F."/>
            <person name="Nielsen L.P."/>
            <person name="Schramm A."/>
            <person name="Kjeldsen K.U."/>
        </authorList>
    </citation>
    <scope>NUCLEOTIDE SEQUENCE [LARGE SCALE GENOMIC DNA]</scope>
    <source>
        <strain evidence="2">A1</strain>
    </source>
</reference>
<gene>
    <name evidence="2" type="ORF">VT98_14331</name>
</gene>
<evidence type="ECO:0000313" key="2">
    <source>
        <dbReference type="EMBL" id="RWX43540.1"/>
    </source>
</evidence>